<evidence type="ECO:0000256" key="2">
    <source>
        <dbReference type="ARBA" id="ARBA00004286"/>
    </source>
</evidence>
<accession>A0A146L185</accession>
<dbReference type="PROSITE" id="PS51908">
    <property type="entry name" value="ZF_UBZ4"/>
    <property type="match status" value="1"/>
</dbReference>
<evidence type="ECO:0000256" key="5">
    <source>
        <dbReference type="ARBA" id="ARBA00022670"/>
    </source>
</evidence>
<evidence type="ECO:0000256" key="11">
    <source>
        <dbReference type="ARBA" id="ARBA00023049"/>
    </source>
</evidence>
<comment type="similarity">
    <text evidence="3">Belongs to the Spartan family.</text>
</comment>
<evidence type="ECO:0000256" key="4">
    <source>
        <dbReference type="ARBA" id="ARBA00022454"/>
    </source>
</evidence>
<keyword evidence="5" id="KW-0645">Protease</keyword>
<dbReference type="SMART" id="SM00731">
    <property type="entry name" value="SprT"/>
    <property type="match status" value="1"/>
</dbReference>
<gene>
    <name evidence="18" type="primary">CA124_4</name>
    <name evidence="18" type="ORF">g.77123</name>
</gene>
<feature type="compositionally biased region" description="Polar residues" evidence="16">
    <location>
        <begin position="254"/>
        <end position="264"/>
    </location>
</feature>
<comment type="subcellular location">
    <subcellularLocation>
        <location evidence="2">Chromosome</location>
    </subcellularLocation>
    <subcellularLocation>
        <location evidence="1">Nucleus</location>
    </subcellularLocation>
</comment>
<evidence type="ECO:0000256" key="12">
    <source>
        <dbReference type="ARBA" id="ARBA00023204"/>
    </source>
</evidence>
<dbReference type="GO" id="GO:0006508">
    <property type="term" value="P:proteolysis"/>
    <property type="evidence" value="ECO:0007669"/>
    <property type="project" value="UniProtKB-KW"/>
</dbReference>
<evidence type="ECO:0000256" key="3">
    <source>
        <dbReference type="ARBA" id="ARBA00010724"/>
    </source>
</evidence>
<dbReference type="SMART" id="SM00734">
    <property type="entry name" value="ZnF_Rad18"/>
    <property type="match status" value="4"/>
</dbReference>
<dbReference type="GO" id="GO:0031593">
    <property type="term" value="F:polyubiquitin modification-dependent protein binding"/>
    <property type="evidence" value="ECO:0007669"/>
    <property type="project" value="TreeGrafter"/>
</dbReference>
<dbReference type="GO" id="GO:0005694">
    <property type="term" value="C:chromosome"/>
    <property type="evidence" value="ECO:0007669"/>
    <property type="project" value="UniProtKB-SubCell"/>
</dbReference>
<protein>
    <recommendedName>
        <fullName evidence="14">Protein with SprT-like domain at the N terminus</fullName>
    </recommendedName>
</protein>
<dbReference type="PANTHER" id="PTHR21220:SF0">
    <property type="entry name" value="DNA-DEPENDENT METALLOPROTEASE SPRTN"/>
    <property type="match status" value="1"/>
</dbReference>
<dbReference type="AlphaFoldDB" id="A0A146L185"/>
<keyword evidence="8 15" id="KW-0863">Zinc-finger</keyword>
<name>A0A146L185_LYGHE</name>
<feature type="compositionally biased region" description="Low complexity" evidence="16">
    <location>
        <begin position="294"/>
        <end position="303"/>
    </location>
</feature>
<dbReference type="PANTHER" id="PTHR21220">
    <property type="entry name" value="DNA-DEPENDENT METALLOPROTEASE SPRTN"/>
    <property type="match status" value="1"/>
</dbReference>
<evidence type="ECO:0000256" key="13">
    <source>
        <dbReference type="ARBA" id="ARBA00023242"/>
    </source>
</evidence>
<feature type="region of interest" description="Disordered" evidence="16">
    <location>
        <begin position="250"/>
        <end position="339"/>
    </location>
</feature>
<dbReference type="InterPro" id="IPR006642">
    <property type="entry name" value="Rad18_UBZ4"/>
</dbReference>
<keyword evidence="4" id="KW-0158">Chromosome</keyword>
<dbReference type="Pfam" id="PF10263">
    <property type="entry name" value="SprT-like"/>
    <property type="match status" value="1"/>
</dbReference>
<feature type="region of interest" description="Disordered" evidence="16">
    <location>
        <begin position="387"/>
        <end position="413"/>
    </location>
</feature>
<keyword evidence="9" id="KW-0378">Hydrolase</keyword>
<dbReference type="InterPro" id="IPR006640">
    <property type="entry name" value="SprT-like_domain"/>
</dbReference>
<dbReference type="GO" id="GO:0003697">
    <property type="term" value="F:single-stranded DNA binding"/>
    <property type="evidence" value="ECO:0007669"/>
    <property type="project" value="InterPro"/>
</dbReference>
<evidence type="ECO:0000256" key="6">
    <source>
        <dbReference type="ARBA" id="ARBA00022723"/>
    </source>
</evidence>
<evidence type="ECO:0000256" key="8">
    <source>
        <dbReference type="ARBA" id="ARBA00022771"/>
    </source>
</evidence>
<evidence type="ECO:0000256" key="9">
    <source>
        <dbReference type="ARBA" id="ARBA00022801"/>
    </source>
</evidence>
<sequence>MFNDFELAKKLQEDEHKAAKWNQTSKTKSKGSAKENTMQPSSLIDPTWELIDPNPNIHSLFIAFDKKYFWNSLGAVEVKWSPRMYSCAGICTYKGRGGCVVSLSLPLLKLRPRKDLIETLLHEMIHAYLFLTKNDRDRDGHGPQFHSHMYRINAEAGTNITVYHTFHDEVRHYKTHWWRCDGPCRLRKPFFGIVKRAMNRAPGPNDFWFPEHQSTCGGNFIKIQEPEGFKSRKKKSEVTSKGINADIRDFFIGSNHSPNKSSLGSTKQVKPVTPKKVLVPSPSIRNFFNDPKKSSVPSPQPKHSGLDPPSKNGHPKPKMLNFPSTSSKPPSVSKPVGKTNIAGVQNGSFQFNGKVNKINNTSNIHGFGTLAGGGAFRGGLKSNMGGTLIENPKSKVNGKSNDPPGSSSDAIAPTVQPFSGKGYVLSAPGATIIDRSRSKLLSLYSQPPHKKPKVDDSLCKPTIESKVDSTHDEPSISLQKVPCPVCGIDIDSSKINEHLDSCVQMDLTEEPVDVTNLPPSPSKSLFAHCPVCGKSVYKTKVNEHIDECIQNNSFEDLSSDVDTNRPSCSSSSFTADPPSPSKGLFANCPVCDKKVYKNKMDEHLDSCIRLDSIMDSSGCEIVDLDVDEGDSREVKCPCCDKVFSPSDINAHLDTCLHYR</sequence>
<feature type="region of interest" description="Disordered" evidence="16">
    <location>
        <begin position="16"/>
        <end position="40"/>
    </location>
</feature>
<evidence type="ECO:0000256" key="10">
    <source>
        <dbReference type="ARBA" id="ARBA00022833"/>
    </source>
</evidence>
<dbReference type="EMBL" id="GDHC01017114">
    <property type="protein sequence ID" value="JAQ01515.1"/>
    <property type="molecule type" value="Transcribed_RNA"/>
</dbReference>
<reference evidence="18" key="1">
    <citation type="journal article" date="2016" name="Gigascience">
        <title>De novo construction of an expanded transcriptome assembly for the western tarnished plant bug, Lygus hesperus.</title>
        <authorList>
            <person name="Tassone E.E."/>
            <person name="Geib S.M."/>
            <person name="Hall B."/>
            <person name="Fabrick J.A."/>
            <person name="Brent C.S."/>
            <person name="Hull J.J."/>
        </authorList>
    </citation>
    <scope>NUCLEOTIDE SEQUENCE</scope>
</reference>
<dbReference type="Gene3D" id="3.30.160.60">
    <property type="entry name" value="Classic Zinc Finger"/>
    <property type="match status" value="4"/>
</dbReference>
<evidence type="ECO:0000259" key="17">
    <source>
        <dbReference type="PROSITE" id="PS51908"/>
    </source>
</evidence>
<keyword evidence="12 15" id="KW-0234">DNA repair</keyword>
<feature type="compositionally biased region" description="Low complexity" evidence="16">
    <location>
        <begin position="265"/>
        <end position="283"/>
    </location>
</feature>
<dbReference type="GO" id="GO:0004222">
    <property type="term" value="F:metalloendopeptidase activity"/>
    <property type="evidence" value="ECO:0007669"/>
    <property type="project" value="InterPro"/>
</dbReference>
<dbReference type="GO" id="GO:0006281">
    <property type="term" value="P:DNA repair"/>
    <property type="evidence" value="ECO:0007669"/>
    <property type="project" value="UniProtKB-KW"/>
</dbReference>
<dbReference type="GO" id="GO:0005634">
    <property type="term" value="C:nucleus"/>
    <property type="evidence" value="ECO:0007669"/>
    <property type="project" value="UniProtKB-SubCell"/>
</dbReference>
<evidence type="ECO:0000313" key="18">
    <source>
        <dbReference type="EMBL" id="JAQ01515.1"/>
    </source>
</evidence>
<keyword evidence="10" id="KW-0862">Zinc</keyword>
<feature type="domain" description="UBZ4-type" evidence="17">
    <location>
        <begin position="480"/>
        <end position="507"/>
    </location>
</feature>
<dbReference type="GO" id="GO:0008270">
    <property type="term" value="F:zinc ion binding"/>
    <property type="evidence" value="ECO:0007669"/>
    <property type="project" value="UniProtKB-KW"/>
</dbReference>
<dbReference type="InterPro" id="IPR044245">
    <property type="entry name" value="Spartan"/>
</dbReference>
<dbReference type="InterPro" id="IPR055220">
    <property type="entry name" value="SPRTN_ZBD"/>
</dbReference>
<evidence type="ECO:0000256" key="16">
    <source>
        <dbReference type="SAM" id="MobiDB-lite"/>
    </source>
</evidence>
<feature type="compositionally biased region" description="Low complexity" evidence="16">
    <location>
        <begin position="323"/>
        <end position="336"/>
    </location>
</feature>
<keyword evidence="6" id="KW-0479">Metal-binding</keyword>
<proteinExistence type="inferred from homology"/>
<keyword evidence="11" id="KW-0482">Metalloprotease</keyword>
<keyword evidence="7 15" id="KW-0227">DNA damage</keyword>
<evidence type="ECO:0000256" key="1">
    <source>
        <dbReference type="ARBA" id="ARBA00004123"/>
    </source>
</evidence>
<organism evidence="18">
    <name type="scientific">Lygus hesperus</name>
    <name type="common">Western plant bug</name>
    <dbReference type="NCBI Taxonomy" id="30085"/>
    <lineage>
        <taxon>Eukaryota</taxon>
        <taxon>Metazoa</taxon>
        <taxon>Ecdysozoa</taxon>
        <taxon>Arthropoda</taxon>
        <taxon>Hexapoda</taxon>
        <taxon>Insecta</taxon>
        <taxon>Pterygota</taxon>
        <taxon>Neoptera</taxon>
        <taxon>Paraneoptera</taxon>
        <taxon>Hemiptera</taxon>
        <taxon>Heteroptera</taxon>
        <taxon>Panheteroptera</taxon>
        <taxon>Cimicomorpha</taxon>
        <taxon>Miridae</taxon>
        <taxon>Mirini</taxon>
        <taxon>Lygus</taxon>
    </lineage>
</organism>
<dbReference type="Pfam" id="PF22934">
    <property type="entry name" value="SPRTN_ZBD"/>
    <property type="match status" value="1"/>
</dbReference>
<evidence type="ECO:0000256" key="15">
    <source>
        <dbReference type="PROSITE-ProRule" id="PRU01256"/>
    </source>
</evidence>
<evidence type="ECO:0000256" key="7">
    <source>
        <dbReference type="ARBA" id="ARBA00022763"/>
    </source>
</evidence>
<evidence type="ECO:0000256" key="14">
    <source>
        <dbReference type="ARBA" id="ARBA00030396"/>
    </source>
</evidence>
<keyword evidence="13" id="KW-0539">Nucleus</keyword>
<feature type="compositionally biased region" description="Polar residues" evidence="16">
    <location>
        <begin position="397"/>
        <end position="409"/>
    </location>
</feature>